<dbReference type="OrthoDB" id="5298483at2"/>
<reference evidence="2 3" key="1">
    <citation type="submission" date="2016-11" db="EMBL/GenBank/DDBJ databases">
        <authorList>
            <person name="Jaros S."/>
            <person name="Januszkiewicz K."/>
            <person name="Wedrychowicz H."/>
        </authorList>
    </citation>
    <scope>NUCLEOTIDE SEQUENCE [LARGE SCALE GENOMIC DNA]</scope>
    <source>
        <strain evidence="2 3">CGMCC 1.10190</strain>
    </source>
</reference>
<feature type="transmembrane region" description="Helical" evidence="1">
    <location>
        <begin position="52"/>
        <end position="73"/>
    </location>
</feature>
<gene>
    <name evidence="2" type="ORF">SAMN04488135_101156</name>
</gene>
<protein>
    <submittedName>
        <fullName evidence="2">Uncharacterized protein</fullName>
    </submittedName>
</protein>
<sequence length="267" mass="29272">MQAAILPITSGWSWIQDGFKLFKRQPMAMFFWSLMTGFFITVSYLIPLFGQMALIASTPLLTFITLSACRNIAGGKPMLLPMWLEPLRDKDTRKRLFGLGLAYLASCLAGGFLATLPFMDGLMSAINAEGAIDENALISAMRGPFITFALLYVVISALFWHAPALIGWHRIKMTQALFFSMVACWRNKWPFLAYGVSWAAIFFAIQTTGSFLTMLGASPGMVQVFLTPVNIIVAAVLYCSFYPAYVSVFGVNYPTGGNAGADTDSAL</sequence>
<evidence type="ECO:0000313" key="2">
    <source>
        <dbReference type="EMBL" id="SHG73512.1"/>
    </source>
</evidence>
<feature type="transmembrane region" description="Helical" evidence="1">
    <location>
        <begin position="224"/>
        <end position="245"/>
    </location>
</feature>
<name>A0A1M5M8C9_9BURK</name>
<feature type="transmembrane region" description="Helical" evidence="1">
    <location>
        <begin position="145"/>
        <end position="168"/>
    </location>
</feature>
<dbReference type="RefSeq" id="WP_073101604.1">
    <property type="nucleotide sequence ID" value="NZ_FQXE01000001.1"/>
</dbReference>
<keyword evidence="1" id="KW-1133">Transmembrane helix</keyword>
<organism evidence="2 3">
    <name type="scientific">Pollutimonas bauzanensis</name>
    <dbReference type="NCBI Taxonomy" id="658167"/>
    <lineage>
        <taxon>Bacteria</taxon>
        <taxon>Pseudomonadati</taxon>
        <taxon>Pseudomonadota</taxon>
        <taxon>Betaproteobacteria</taxon>
        <taxon>Burkholderiales</taxon>
        <taxon>Alcaligenaceae</taxon>
        <taxon>Pollutimonas</taxon>
    </lineage>
</organism>
<dbReference type="Proteomes" id="UP000184226">
    <property type="component" value="Unassembled WGS sequence"/>
</dbReference>
<feature type="transmembrane region" description="Helical" evidence="1">
    <location>
        <begin position="29"/>
        <end position="46"/>
    </location>
</feature>
<dbReference type="STRING" id="658167.SAMN04488135_101156"/>
<dbReference type="AlphaFoldDB" id="A0A1M5M8C9"/>
<evidence type="ECO:0000256" key="1">
    <source>
        <dbReference type="SAM" id="Phobius"/>
    </source>
</evidence>
<evidence type="ECO:0000313" key="3">
    <source>
        <dbReference type="Proteomes" id="UP000184226"/>
    </source>
</evidence>
<feature type="transmembrane region" description="Helical" evidence="1">
    <location>
        <begin position="189"/>
        <end position="212"/>
    </location>
</feature>
<dbReference type="NCBIfam" id="NF041043">
    <property type="entry name" value="BPSS1780_fam"/>
    <property type="match status" value="1"/>
</dbReference>
<keyword evidence="1" id="KW-0472">Membrane</keyword>
<feature type="transmembrane region" description="Helical" evidence="1">
    <location>
        <begin position="96"/>
        <end position="119"/>
    </location>
</feature>
<accession>A0A1M5M8C9</accession>
<proteinExistence type="predicted"/>
<keyword evidence="1" id="KW-0812">Transmembrane</keyword>
<dbReference type="EMBL" id="FQXE01000001">
    <property type="protein sequence ID" value="SHG73512.1"/>
    <property type="molecule type" value="Genomic_DNA"/>
</dbReference>
<dbReference type="InterPro" id="IPR047798">
    <property type="entry name" value="BPSS1780-like"/>
</dbReference>
<keyword evidence="3" id="KW-1185">Reference proteome</keyword>